<feature type="non-terminal residue" evidence="1">
    <location>
        <position position="1"/>
    </location>
</feature>
<comment type="caution">
    <text evidence="1">The sequence shown here is derived from an EMBL/GenBank/DDBJ whole genome shotgun (WGS) entry which is preliminary data.</text>
</comment>
<dbReference type="AlphaFoldDB" id="A0A6G0Y367"/>
<protein>
    <recommendedName>
        <fullName evidence="3">Zinc finger MYM-type protein 1-like</fullName>
    </recommendedName>
</protein>
<evidence type="ECO:0000313" key="1">
    <source>
        <dbReference type="EMBL" id="KAF0748533.1"/>
    </source>
</evidence>
<organism evidence="1 2">
    <name type="scientific">Aphis craccivora</name>
    <name type="common">Cowpea aphid</name>
    <dbReference type="NCBI Taxonomy" id="307492"/>
    <lineage>
        <taxon>Eukaryota</taxon>
        <taxon>Metazoa</taxon>
        <taxon>Ecdysozoa</taxon>
        <taxon>Arthropoda</taxon>
        <taxon>Hexapoda</taxon>
        <taxon>Insecta</taxon>
        <taxon>Pterygota</taxon>
        <taxon>Neoptera</taxon>
        <taxon>Paraneoptera</taxon>
        <taxon>Hemiptera</taxon>
        <taxon>Sternorrhyncha</taxon>
        <taxon>Aphidomorpha</taxon>
        <taxon>Aphidoidea</taxon>
        <taxon>Aphididae</taxon>
        <taxon>Aphidini</taxon>
        <taxon>Aphis</taxon>
        <taxon>Aphis</taxon>
    </lineage>
</organism>
<evidence type="ECO:0008006" key="3">
    <source>
        <dbReference type="Google" id="ProtNLM"/>
    </source>
</evidence>
<keyword evidence="2" id="KW-1185">Reference proteome</keyword>
<name>A0A6G0Y367_APHCR</name>
<accession>A0A6G0Y367</accession>
<reference evidence="1 2" key="1">
    <citation type="submission" date="2019-08" db="EMBL/GenBank/DDBJ databases">
        <title>Whole genome of Aphis craccivora.</title>
        <authorList>
            <person name="Voronova N.V."/>
            <person name="Shulinski R.S."/>
            <person name="Bandarenka Y.V."/>
            <person name="Zhorov D.G."/>
            <person name="Warner D."/>
        </authorList>
    </citation>
    <scope>NUCLEOTIDE SEQUENCE [LARGE SCALE GENOMIC DNA]</scope>
    <source>
        <strain evidence="1">180601</strain>
        <tissue evidence="1">Whole Body</tissue>
    </source>
</reference>
<gene>
    <name evidence="1" type="ORF">FWK35_00013934</name>
</gene>
<dbReference type="InterPro" id="IPR055298">
    <property type="entry name" value="AtLOH3-like"/>
</dbReference>
<dbReference type="OrthoDB" id="6621858at2759"/>
<dbReference type="Proteomes" id="UP000478052">
    <property type="component" value="Unassembled WGS sequence"/>
</dbReference>
<dbReference type="PANTHER" id="PTHR11697:SF230">
    <property type="entry name" value="ZINC FINGER, MYM DOMAIN CONTAINING 1"/>
    <property type="match status" value="1"/>
</dbReference>
<dbReference type="SUPFAM" id="SSF53098">
    <property type="entry name" value="Ribonuclease H-like"/>
    <property type="match status" value="1"/>
</dbReference>
<dbReference type="EMBL" id="VUJU01006438">
    <property type="protein sequence ID" value="KAF0748533.1"/>
    <property type="molecule type" value="Genomic_DNA"/>
</dbReference>
<evidence type="ECO:0000313" key="2">
    <source>
        <dbReference type="Proteomes" id="UP000478052"/>
    </source>
</evidence>
<proteinExistence type="predicted"/>
<sequence length="290" mass="33291">KINERLLCLEVASDASGKGMFDTFCAISKKYQINWKEKLCAQVYDGAASMQGVYSGLKTLIQNENPRAVFIWCFAHILNLAIVDTLDSSTDTRNFFGDLQGLIGFMRARKRTALFYECQKKLNVGAKAKNRIKKLKTFSGTQWTSHDRVILVIHEKFDALKETLKIISDSTDRVSSSNARIFLTTISSFKFVLIMKLMKQLFAITTPLSCYLQSKSIDFIQAYQLVDVAKKDLEKMRFTEKFQELVENTKLFATENKLKKCDFKETRIRKRKILAGEQTSDEKFDSVSER</sequence>
<dbReference type="InterPro" id="IPR012337">
    <property type="entry name" value="RNaseH-like_sf"/>
</dbReference>
<dbReference type="PANTHER" id="PTHR11697">
    <property type="entry name" value="GENERAL TRANSCRIPTION FACTOR 2-RELATED ZINC FINGER PROTEIN"/>
    <property type="match status" value="1"/>
</dbReference>